<accession>A0ABS5XXN8</accession>
<dbReference type="PRINTS" id="PR00738">
    <property type="entry name" value="GLHYDRLASE20"/>
</dbReference>
<evidence type="ECO:0000256" key="5">
    <source>
        <dbReference type="ARBA" id="ARBA00023295"/>
    </source>
</evidence>
<dbReference type="InterPro" id="IPR017853">
    <property type="entry name" value="GH"/>
</dbReference>
<evidence type="ECO:0000256" key="2">
    <source>
        <dbReference type="ARBA" id="ARBA00006285"/>
    </source>
</evidence>
<dbReference type="SUPFAM" id="SSF51445">
    <property type="entry name" value="(Trans)glycosidases"/>
    <property type="match status" value="1"/>
</dbReference>
<evidence type="ECO:0000256" key="1">
    <source>
        <dbReference type="ARBA" id="ARBA00001231"/>
    </source>
</evidence>
<dbReference type="Pfam" id="PF02838">
    <property type="entry name" value="Glyco_hydro_20b"/>
    <property type="match status" value="1"/>
</dbReference>
<evidence type="ECO:0000256" key="6">
    <source>
        <dbReference type="SAM" id="MobiDB-lite"/>
    </source>
</evidence>
<reference evidence="9 10" key="1">
    <citation type="submission" date="2021-03" db="EMBL/GenBank/DDBJ databases">
        <title>Microbacterium pauli sp. nov., isolated from microfiltered milk.</title>
        <authorList>
            <person name="Bellassi P."/>
            <person name="Fontana A."/>
            <person name="Callegari M.L."/>
            <person name="Lorenzo M."/>
            <person name="Cappa F."/>
        </authorList>
    </citation>
    <scope>NUCLEOTIDE SEQUENCE [LARGE SCALE GENOMIC DNA]</scope>
    <source>
        <strain evidence="9 10">DSM 18909</strain>
    </source>
</reference>
<dbReference type="InterPro" id="IPR015882">
    <property type="entry name" value="HEX_bac_N"/>
</dbReference>
<comment type="caution">
    <text evidence="9">The sequence shown here is derived from an EMBL/GenBank/DDBJ whole genome shotgun (WGS) entry which is preliminary data.</text>
</comment>
<gene>
    <name evidence="9" type="ORF">J0P97_14760</name>
</gene>
<protein>
    <recommendedName>
        <fullName evidence="3">beta-N-acetylhexosaminidase</fullName>
        <ecNumber evidence="3">3.2.1.52</ecNumber>
    </recommendedName>
</protein>
<evidence type="ECO:0000313" key="10">
    <source>
        <dbReference type="Proteomes" id="UP000740605"/>
    </source>
</evidence>
<dbReference type="EMBL" id="JAFLHG010000017">
    <property type="protein sequence ID" value="MBT8799317.1"/>
    <property type="molecule type" value="Genomic_DNA"/>
</dbReference>
<feature type="domain" description="Glycoside hydrolase family 20 catalytic" evidence="7">
    <location>
        <begin position="145"/>
        <end position="327"/>
    </location>
</feature>
<dbReference type="PANTHER" id="PTHR22600:SF57">
    <property type="entry name" value="BETA-N-ACETYLHEXOSAMINIDASE"/>
    <property type="match status" value="1"/>
</dbReference>
<dbReference type="InterPro" id="IPR029018">
    <property type="entry name" value="Hex-like_dom2"/>
</dbReference>
<feature type="domain" description="Beta-hexosaminidase bacterial type N-terminal" evidence="8">
    <location>
        <begin position="4"/>
        <end position="142"/>
    </location>
</feature>
<sequence>MALPAVVPAPSSIADGGDAAFPLSAGTALRGDADAVDAARHLITARTGLEPPTAAQESPDDAPGEAGAGSIVLRVDASSGAPESYRLEATGASVEIVGADAAGLFYGVQTLGQLITPPGDGPGAASAATSEWTIPATRIVDAPRFAYRGVMLDVARHFHGPDTVRAFIDRAASLKFNVLHLHLSDDQGWRLELRSRPLLTERSSATAVGGAPGGFYTQEDYRVIVAYAAAHHMTVVPEFDMPGHTHAVTLAYPELNEEPRLDEHMHQIIREYGGEAPVHGAPYDGMAVGFSSLRIHDEATYAFITDVFTELATLTPGPYLHLGGDEALGTPAADFALFVQRASAIVAATGKVPIAWHEAGVVGAQLAPGTIGQYWGFRTPTDGMDEKTRGFLAAGGQVILSPADAIYLDMKHAPGAPLGLSWAGIVSARQSYEWEPAAVIDGVGDEQILGIEAPLWTETARTLSDIDALAFPRIASAAEVAWSPAASASGLRTWDSFAARVGAIAPLWTSLGIAYTPLEGIVWPPESSAAAHAEEDAA</sequence>
<evidence type="ECO:0000256" key="3">
    <source>
        <dbReference type="ARBA" id="ARBA00012663"/>
    </source>
</evidence>
<name>A0ABS5XXN8_9MICO</name>
<dbReference type="Gene3D" id="3.30.379.10">
    <property type="entry name" value="Chitobiase/beta-hexosaminidase domain 2-like"/>
    <property type="match status" value="1"/>
</dbReference>
<dbReference type="Proteomes" id="UP000740605">
    <property type="component" value="Unassembled WGS sequence"/>
</dbReference>
<dbReference type="SUPFAM" id="SSF55545">
    <property type="entry name" value="beta-N-acetylhexosaminidase-like domain"/>
    <property type="match status" value="1"/>
</dbReference>
<dbReference type="CDD" id="cd06568">
    <property type="entry name" value="GH20_SpHex_like"/>
    <property type="match status" value="1"/>
</dbReference>
<comment type="catalytic activity">
    <reaction evidence="1">
        <text>Hydrolysis of terminal non-reducing N-acetyl-D-hexosamine residues in N-acetyl-beta-D-hexosaminides.</text>
        <dbReference type="EC" id="3.2.1.52"/>
    </reaction>
</comment>
<feature type="region of interest" description="Disordered" evidence="6">
    <location>
        <begin position="46"/>
        <end position="67"/>
    </location>
</feature>
<keyword evidence="5" id="KW-0326">Glycosidase</keyword>
<dbReference type="RefSeq" id="WP_215488547.1">
    <property type="nucleotide sequence ID" value="NZ_BAAAPJ010000002.1"/>
</dbReference>
<proteinExistence type="inferred from homology"/>
<dbReference type="Pfam" id="PF00728">
    <property type="entry name" value="Glyco_hydro_20"/>
    <property type="match status" value="2"/>
</dbReference>
<evidence type="ECO:0000259" key="8">
    <source>
        <dbReference type="Pfam" id="PF02838"/>
    </source>
</evidence>
<evidence type="ECO:0000256" key="4">
    <source>
        <dbReference type="ARBA" id="ARBA00022801"/>
    </source>
</evidence>
<comment type="similarity">
    <text evidence="2">Belongs to the glycosyl hydrolase 20 family.</text>
</comment>
<dbReference type="InterPro" id="IPR025705">
    <property type="entry name" value="Beta_hexosaminidase_sua/sub"/>
</dbReference>
<keyword evidence="10" id="KW-1185">Reference proteome</keyword>
<dbReference type="EC" id="3.2.1.52" evidence="3"/>
<dbReference type="PANTHER" id="PTHR22600">
    <property type="entry name" value="BETA-HEXOSAMINIDASE"/>
    <property type="match status" value="1"/>
</dbReference>
<feature type="domain" description="Glycoside hydrolase family 20 catalytic" evidence="7">
    <location>
        <begin position="336"/>
        <end position="484"/>
    </location>
</feature>
<dbReference type="Gene3D" id="3.20.20.80">
    <property type="entry name" value="Glycosidases"/>
    <property type="match status" value="1"/>
</dbReference>
<evidence type="ECO:0000313" key="9">
    <source>
        <dbReference type="EMBL" id="MBT8799317.1"/>
    </source>
</evidence>
<organism evidence="9 10">
    <name type="scientific">Microbacterium flavum</name>
    <dbReference type="NCBI Taxonomy" id="415216"/>
    <lineage>
        <taxon>Bacteria</taxon>
        <taxon>Bacillati</taxon>
        <taxon>Actinomycetota</taxon>
        <taxon>Actinomycetes</taxon>
        <taxon>Micrococcales</taxon>
        <taxon>Microbacteriaceae</taxon>
        <taxon>Microbacterium</taxon>
    </lineage>
</organism>
<evidence type="ECO:0000259" key="7">
    <source>
        <dbReference type="Pfam" id="PF00728"/>
    </source>
</evidence>
<keyword evidence="4" id="KW-0378">Hydrolase</keyword>
<dbReference type="InterPro" id="IPR015883">
    <property type="entry name" value="Glyco_hydro_20_cat"/>
</dbReference>